<dbReference type="GO" id="GO:0016020">
    <property type="term" value="C:membrane"/>
    <property type="evidence" value="ECO:0007669"/>
    <property type="project" value="UniProtKB-SubCell"/>
</dbReference>
<evidence type="ECO:0000313" key="10">
    <source>
        <dbReference type="Proteomes" id="UP001271007"/>
    </source>
</evidence>
<evidence type="ECO:0000256" key="6">
    <source>
        <dbReference type="SAM" id="MobiDB-lite"/>
    </source>
</evidence>
<dbReference type="Pfam" id="PF20684">
    <property type="entry name" value="Fung_rhodopsin"/>
    <property type="match status" value="1"/>
</dbReference>
<evidence type="ECO:0000256" key="1">
    <source>
        <dbReference type="ARBA" id="ARBA00004141"/>
    </source>
</evidence>
<keyword evidence="2 7" id="KW-0812">Transmembrane</keyword>
<sequence>MAPPMYELIRVSVGLEEATPAFLRRASLYLKLQFASTILFWSCLWAVKGCFLAFFYRLTDNLRNHRRLWWVVTIITGLAYVGCVITYPVSCTSFELGACQAPINVERSLISLRYSTAVDIITDAMIIAIPLYICYQVRISLKQKLGLYSALCLGAVIIVFSVVRIIVTNTDGVHPEVSWLALWSVIESSVAVVVACLTSFKALLVDRHRAQTNDHSGSGGRYYQRHGAGKDSRSGECQSRSRSKRREDFEMPDFVTDSESALNVVASTGKRVSISEELIGPPHASVESQNRILDRP</sequence>
<proteinExistence type="inferred from homology"/>
<keyword evidence="3 7" id="KW-1133">Transmembrane helix</keyword>
<reference evidence="9" key="1">
    <citation type="submission" date="2023-04" db="EMBL/GenBank/DDBJ databases">
        <title>Black Yeasts Isolated from many extreme environments.</title>
        <authorList>
            <person name="Coleine C."/>
            <person name="Stajich J.E."/>
            <person name="Selbmann L."/>
        </authorList>
    </citation>
    <scope>NUCLEOTIDE SEQUENCE</scope>
    <source>
        <strain evidence="9">CCFEE 5312</strain>
    </source>
</reference>
<feature type="region of interest" description="Disordered" evidence="6">
    <location>
        <begin position="276"/>
        <end position="296"/>
    </location>
</feature>
<feature type="compositionally biased region" description="Polar residues" evidence="6">
    <location>
        <begin position="286"/>
        <end position="296"/>
    </location>
</feature>
<evidence type="ECO:0000256" key="5">
    <source>
        <dbReference type="ARBA" id="ARBA00038359"/>
    </source>
</evidence>
<keyword evidence="10" id="KW-1185">Reference proteome</keyword>
<feature type="region of interest" description="Disordered" evidence="6">
    <location>
        <begin position="211"/>
        <end position="254"/>
    </location>
</feature>
<dbReference type="PANTHER" id="PTHR33048">
    <property type="entry name" value="PTH11-LIKE INTEGRAL MEMBRANE PROTEIN (AFU_ORTHOLOGUE AFUA_5G11245)"/>
    <property type="match status" value="1"/>
</dbReference>
<organism evidence="9 10">
    <name type="scientific">Extremus antarcticus</name>
    <dbReference type="NCBI Taxonomy" id="702011"/>
    <lineage>
        <taxon>Eukaryota</taxon>
        <taxon>Fungi</taxon>
        <taxon>Dikarya</taxon>
        <taxon>Ascomycota</taxon>
        <taxon>Pezizomycotina</taxon>
        <taxon>Dothideomycetes</taxon>
        <taxon>Dothideomycetidae</taxon>
        <taxon>Mycosphaerellales</taxon>
        <taxon>Extremaceae</taxon>
        <taxon>Extremus</taxon>
    </lineage>
</organism>
<dbReference type="PANTHER" id="PTHR33048:SF162">
    <property type="entry name" value="SATRATOXIN BIOSYNTHESIS SC1 CLUSTER PROTEIN 4"/>
    <property type="match status" value="1"/>
</dbReference>
<evidence type="ECO:0000256" key="7">
    <source>
        <dbReference type="SAM" id="Phobius"/>
    </source>
</evidence>
<accession>A0AAJ0DGV7</accession>
<evidence type="ECO:0000259" key="8">
    <source>
        <dbReference type="Pfam" id="PF20684"/>
    </source>
</evidence>
<comment type="caution">
    <text evidence="9">The sequence shown here is derived from an EMBL/GenBank/DDBJ whole genome shotgun (WGS) entry which is preliminary data.</text>
</comment>
<keyword evidence="4 7" id="KW-0472">Membrane</keyword>
<dbReference type="EMBL" id="JAWDJX010000036">
    <property type="protein sequence ID" value="KAK3049980.1"/>
    <property type="molecule type" value="Genomic_DNA"/>
</dbReference>
<feature type="domain" description="Rhodopsin" evidence="8">
    <location>
        <begin position="30"/>
        <end position="204"/>
    </location>
</feature>
<feature type="transmembrane region" description="Helical" evidence="7">
    <location>
        <begin position="38"/>
        <end position="56"/>
    </location>
</feature>
<evidence type="ECO:0000256" key="3">
    <source>
        <dbReference type="ARBA" id="ARBA00022989"/>
    </source>
</evidence>
<protein>
    <recommendedName>
        <fullName evidence="8">Rhodopsin domain-containing protein</fullName>
    </recommendedName>
</protein>
<gene>
    <name evidence="9" type="ORF">LTR09_008900</name>
</gene>
<feature type="transmembrane region" description="Helical" evidence="7">
    <location>
        <begin position="179"/>
        <end position="200"/>
    </location>
</feature>
<evidence type="ECO:0000256" key="4">
    <source>
        <dbReference type="ARBA" id="ARBA00023136"/>
    </source>
</evidence>
<feature type="transmembrane region" description="Helical" evidence="7">
    <location>
        <begin position="145"/>
        <end position="167"/>
    </location>
</feature>
<feature type="transmembrane region" description="Helical" evidence="7">
    <location>
        <begin position="110"/>
        <end position="133"/>
    </location>
</feature>
<dbReference type="InterPro" id="IPR052337">
    <property type="entry name" value="SAT4-like"/>
</dbReference>
<dbReference type="Proteomes" id="UP001271007">
    <property type="component" value="Unassembled WGS sequence"/>
</dbReference>
<evidence type="ECO:0000256" key="2">
    <source>
        <dbReference type="ARBA" id="ARBA00022692"/>
    </source>
</evidence>
<evidence type="ECO:0000313" key="9">
    <source>
        <dbReference type="EMBL" id="KAK3049980.1"/>
    </source>
</evidence>
<dbReference type="InterPro" id="IPR049326">
    <property type="entry name" value="Rhodopsin_dom_fungi"/>
</dbReference>
<dbReference type="AlphaFoldDB" id="A0AAJ0DGV7"/>
<comment type="subcellular location">
    <subcellularLocation>
        <location evidence="1">Membrane</location>
        <topology evidence="1">Multi-pass membrane protein</topology>
    </subcellularLocation>
</comment>
<comment type="similarity">
    <text evidence="5">Belongs to the SAT4 family.</text>
</comment>
<feature type="transmembrane region" description="Helical" evidence="7">
    <location>
        <begin position="68"/>
        <end position="90"/>
    </location>
</feature>
<name>A0AAJ0DGV7_9PEZI</name>